<evidence type="ECO:0000313" key="2">
    <source>
        <dbReference type="Proteomes" id="UP000749471"/>
    </source>
</evidence>
<dbReference type="RefSeq" id="WP_216522222.1">
    <property type="nucleotide sequence ID" value="NZ_JAHLPM010000028.1"/>
</dbReference>
<reference evidence="1 2" key="1">
    <citation type="submission" date="2021-06" db="EMBL/GenBank/DDBJ databases">
        <authorList>
            <person name="Sun Q."/>
            <person name="Li D."/>
        </authorList>
    </citation>
    <scope>NUCLEOTIDE SEQUENCE [LARGE SCALE GENOMIC DNA]</scope>
    <source>
        <strain evidence="1 2">MSJ-40</strain>
    </source>
</reference>
<sequence>MEKNLDFYNSDGRMEFDLNCIREIDCIMVDKVYAQCQDRECFSSIEAQISDTFETIRFRPGFIVPGTLVVSDLPDRPHFRRVRFTLRIPYEIIMQDGTIKEENLPDIQEDIVMFIPDARDEFQFNIVVETSSQILGQPIITGENITFAVGIFIIIKVVGKVQLLIPTFGFCPEPPPCIEFAAENICDGFDVHPFPVFFPLQYEDIFADD</sequence>
<keyword evidence="2" id="KW-1185">Reference proteome</keyword>
<protein>
    <recommendedName>
        <fullName evidence="3">SipL SPOCS domain-containing protein</fullName>
    </recommendedName>
</protein>
<evidence type="ECO:0000313" key="1">
    <source>
        <dbReference type="EMBL" id="MBU5440200.1"/>
    </source>
</evidence>
<evidence type="ECO:0008006" key="3">
    <source>
        <dbReference type="Google" id="ProtNLM"/>
    </source>
</evidence>
<organism evidence="1 2">
    <name type="scientific">Tissierella simiarum</name>
    <dbReference type="NCBI Taxonomy" id="2841534"/>
    <lineage>
        <taxon>Bacteria</taxon>
        <taxon>Bacillati</taxon>
        <taxon>Bacillota</taxon>
        <taxon>Tissierellia</taxon>
        <taxon>Tissierellales</taxon>
        <taxon>Tissierellaceae</taxon>
        <taxon>Tissierella</taxon>
    </lineage>
</organism>
<dbReference type="EMBL" id="JAHLPM010000028">
    <property type="protein sequence ID" value="MBU5440200.1"/>
    <property type="molecule type" value="Genomic_DNA"/>
</dbReference>
<accession>A0ABS6ECM1</accession>
<name>A0ABS6ECM1_9FIRM</name>
<dbReference type="Proteomes" id="UP000749471">
    <property type="component" value="Unassembled WGS sequence"/>
</dbReference>
<comment type="caution">
    <text evidence="1">The sequence shown here is derived from an EMBL/GenBank/DDBJ whole genome shotgun (WGS) entry which is preliminary data.</text>
</comment>
<gene>
    <name evidence="1" type="ORF">KQI42_19585</name>
</gene>
<proteinExistence type="predicted"/>